<proteinExistence type="predicted"/>
<name>A0AAU8YY52_CLOBO</name>
<reference evidence="1 2" key="1">
    <citation type="submission" date="2018-01" db="EMBL/GenBank/DDBJ databases">
        <title>Genetic Diversity of Clostridium botulinum in seafood.</title>
        <authorList>
            <person name="Athira V."/>
            <person name="Arun Jyothi P.V."/>
            <person name="Lalitha K.V."/>
            <person name="Joseph T.C."/>
        </authorList>
    </citation>
    <scope>NUCLEOTIDE SEQUENCE [LARGE SCALE GENOMIC DNA]</scope>
    <source>
        <strain evidence="1 2">Mfbjulcb5</strain>
    </source>
</reference>
<sequence>MKPIIESSIKYIAKKTTKDVIKQRQLSNFFMNMVNMIDVRSTINRKISLKHDFKEYKKISKKYKIYNKEWYFPNNYYGIANNLYKYSGYNSEIKGCIEHGLMFGSNVLSKFEVNNNILPAMITLSDYRKKYLEKVSNKLIFKIGPYIHYAKDFYDNKNIIEEKIKNGKTLLVFPSHSIDNVYSNYDINKFIEKLKDIHIYYNFSTVFICLYWADIKNGLDNIYKKHGFNVVTAGYREDPMFLSRLKTLINLSDYTVSNNVGTHIGYCIYLKKPHYIIKQDVKLSSRTKKDYLLEFKDRDLNSYKSDTKEIFGAFGKFTPCITQDQVEICNKYWGFNEIKSQDQIRYILEFCDYLFNTMHSKNKKIDHIVEEYIVNNQKNNNVQLIIDCWKNYKIYK</sequence>
<gene>
    <name evidence="1" type="ORF">C3B64_07230</name>
</gene>
<protein>
    <submittedName>
        <fullName evidence="1">Uncharacterized protein</fullName>
    </submittedName>
</protein>
<dbReference type="AlphaFoldDB" id="A0AAU8YY52"/>
<organism evidence="1 2">
    <name type="scientific">Clostridium botulinum</name>
    <dbReference type="NCBI Taxonomy" id="1491"/>
    <lineage>
        <taxon>Bacteria</taxon>
        <taxon>Bacillati</taxon>
        <taxon>Bacillota</taxon>
        <taxon>Clostridia</taxon>
        <taxon>Eubacteriales</taxon>
        <taxon>Clostridiaceae</taxon>
        <taxon>Clostridium</taxon>
    </lineage>
</organism>
<dbReference type="Proteomes" id="UP000238070">
    <property type="component" value="Chromosome"/>
</dbReference>
<evidence type="ECO:0000313" key="2">
    <source>
        <dbReference type="Proteomes" id="UP000238070"/>
    </source>
</evidence>
<dbReference type="EMBL" id="CP027776">
    <property type="protein sequence ID" value="AVP64059.1"/>
    <property type="molecule type" value="Genomic_DNA"/>
</dbReference>
<evidence type="ECO:0000313" key="1">
    <source>
        <dbReference type="EMBL" id="AVP64059.1"/>
    </source>
</evidence>
<accession>A0AAU8YY52</accession>